<sequence>MEVEKRRIYHPSHPRPLVSLCSKPILGECAACEKEHKGVFFQCTTRSNFAIHIDCAFLPKHLLIQHTKNAIFSHTHPLALSYSIPIEEIRARYSPSCRVCDGDFDYKRDLWIYKCEKCIYYADLDCATSRRESFMSILSIGGGQPVKNYEDSNYPNLLRLPFPDQSYSIPKHLFLKHGLADYGNHEVSYHI</sequence>
<protein>
    <recommendedName>
        <fullName evidence="2">DC1 domain-containing protein</fullName>
    </recommendedName>
</protein>
<dbReference type="Pfam" id="PF03107">
    <property type="entry name" value="C1_2"/>
    <property type="match status" value="1"/>
</dbReference>
<reference evidence="3" key="1">
    <citation type="journal article" date="2017" name="Nature">
        <title>The sunflower genome provides insights into oil metabolism, flowering and Asterid evolution.</title>
        <authorList>
            <person name="Badouin H."/>
            <person name="Gouzy J."/>
            <person name="Grassa C.J."/>
            <person name="Murat F."/>
            <person name="Staton S.E."/>
            <person name="Cottret L."/>
            <person name="Lelandais-Briere C."/>
            <person name="Owens G.L."/>
            <person name="Carrere S."/>
            <person name="Mayjonade B."/>
            <person name="Legrand L."/>
            <person name="Gill N."/>
            <person name="Kane N.C."/>
            <person name="Bowers J.E."/>
            <person name="Hubner S."/>
            <person name="Bellec A."/>
            <person name="Berard A."/>
            <person name="Berges H."/>
            <person name="Blanchet N."/>
            <person name="Boniface M.C."/>
            <person name="Brunel D."/>
            <person name="Catrice O."/>
            <person name="Chaidir N."/>
            <person name="Claudel C."/>
            <person name="Donnadieu C."/>
            <person name="Faraut T."/>
            <person name="Fievet G."/>
            <person name="Helmstetter N."/>
            <person name="King M."/>
            <person name="Knapp S.J."/>
            <person name="Lai Z."/>
            <person name="Le Paslier M.C."/>
            <person name="Lippi Y."/>
            <person name="Lorenzon L."/>
            <person name="Mandel J.R."/>
            <person name="Marage G."/>
            <person name="Marchand G."/>
            <person name="Marquand E."/>
            <person name="Bret-Mestries E."/>
            <person name="Morien E."/>
            <person name="Nambeesan S."/>
            <person name="Nguyen T."/>
            <person name="Pegot-Espagnet P."/>
            <person name="Pouilly N."/>
            <person name="Raftis F."/>
            <person name="Sallet E."/>
            <person name="Schiex T."/>
            <person name="Thomas J."/>
            <person name="Vandecasteele C."/>
            <person name="Vares D."/>
            <person name="Vear F."/>
            <person name="Vautrin S."/>
            <person name="Crespi M."/>
            <person name="Mangin B."/>
            <person name="Burke J.M."/>
            <person name="Salse J."/>
            <person name="Munos S."/>
            <person name="Vincourt P."/>
            <person name="Rieseberg L.H."/>
            <person name="Langlade N.B."/>
        </authorList>
    </citation>
    <scope>NUCLEOTIDE SEQUENCE</scope>
    <source>
        <tissue evidence="3">Leaves</tissue>
    </source>
</reference>
<dbReference type="Proteomes" id="UP000215914">
    <property type="component" value="Unassembled WGS sequence"/>
</dbReference>
<name>A0A9K3JPZ3_HELAN</name>
<dbReference type="InterPro" id="IPR046349">
    <property type="entry name" value="C1-like_sf"/>
</dbReference>
<evidence type="ECO:0000259" key="2">
    <source>
        <dbReference type="Pfam" id="PF03107"/>
    </source>
</evidence>
<keyword evidence="1" id="KW-0677">Repeat</keyword>
<keyword evidence="4" id="KW-1185">Reference proteome</keyword>
<evidence type="ECO:0000313" key="3">
    <source>
        <dbReference type="EMBL" id="KAF5819656.1"/>
    </source>
</evidence>
<evidence type="ECO:0000313" key="4">
    <source>
        <dbReference type="Proteomes" id="UP000215914"/>
    </source>
</evidence>
<proteinExistence type="predicted"/>
<accession>A0A9K3JPZ3</accession>
<organism evidence="3 4">
    <name type="scientific">Helianthus annuus</name>
    <name type="common">Common sunflower</name>
    <dbReference type="NCBI Taxonomy" id="4232"/>
    <lineage>
        <taxon>Eukaryota</taxon>
        <taxon>Viridiplantae</taxon>
        <taxon>Streptophyta</taxon>
        <taxon>Embryophyta</taxon>
        <taxon>Tracheophyta</taxon>
        <taxon>Spermatophyta</taxon>
        <taxon>Magnoliopsida</taxon>
        <taxon>eudicotyledons</taxon>
        <taxon>Gunneridae</taxon>
        <taxon>Pentapetalae</taxon>
        <taxon>asterids</taxon>
        <taxon>campanulids</taxon>
        <taxon>Asterales</taxon>
        <taxon>Asteraceae</taxon>
        <taxon>Asteroideae</taxon>
        <taxon>Heliantheae alliance</taxon>
        <taxon>Heliantheae</taxon>
        <taxon>Helianthus</taxon>
    </lineage>
</organism>
<reference evidence="3" key="2">
    <citation type="submission" date="2020-06" db="EMBL/GenBank/DDBJ databases">
        <title>Helianthus annuus Genome sequencing and assembly Release 2.</title>
        <authorList>
            <person name="Gouzy J."/>
            <person name="Langlade N."/>
            <person name="Munos S."/>
        </authorList>
    </citation>
    <scope>NUCLEOTIDE SEQUENCE</scope>
    <source>
        <tissue evidence="3">Leaves</tissue>
    </source>
</reference>
<dbReference type="PANTHER" id="PTHR32410">
    <property type="entry name" value="CYSTEINE/HISTIDINE-RICH C1 DOMAIN FAMILY PROTEIN"/>
    <property type="match status" value="1"/>
</dbReference>
<dbReference type="Gramene" id="mRNA:HanXRQr2_Chr02g0080061">
    <property type="protein sequence ID" value="mRNA:HanXRQr2_Chr02g0080061"/>
    <property type="gene ID" value="HanXRQr2_Chr02g0080061"/>
</dbReference>
<gene>
    <name evidence="3" type="ORF">HanXRQr2_Chr02g0080061</name>
</gene>
<feature type="domain" description="DC1" evidence="2">
    <location>
        <begin position="72"/>
        <end position="127"/>
    </location>
</feature>
<dbReference type="InterPro" id="IPR053192">
    <property type="entry name" value="Vacuole_Formation_Reg"/>
</dbReference>
<dbReference type="AlphaFoldDB" id="A0A9K3JPZ3"/>
<dbReference type="PANTHER" id="PTHR32410:SF161">
    <property type="entry name" value="DC1, ZINC FINGER, RING_FYVE_PHD-TYPE-RELATED"/>
    <property type="match status" value="1"/>
</dbReference>
<dbReference type="InterPro" id="IPR004146">
    <property type="entry name" value="DC1"/>
</dbReference>
<dbReference type="SUPFAM" id="SSF57889">
    <property type="entry name" value="Cysteine-rich domain"/>
    <property type="match status" value="2"/>
</dbReference>
<evidence type="ECO:0000256" key="1">
    <source>
        <dbReference type="ARBA" id="ARBA00022737"/>
    </source>
</evidence>
<comment type="caution">
    <text evidence="3">The sequence shown here is derived from an EMBL/GenBank/DDBJ whole genome shotgun (WGS) entry which is preliminary data.</text>
</comment>
<dbReference type="EMBL" id="MNCJ02000317">
    <property type="protein sequence ID" value="KAF5819656.1"/>
    <property type="molecule type" value="Genomic_DNA"/>
</dbReference>